<sequence length="546" mass="65416">MALPTFRSAFATRKFDAEAAIAARRQSEQAHRQNWQQTANYFQRENVRADKVAEWNSLQSFQRSMRSAQNSIRDEIKPERLAQRRDRLSRLLQMEKCAAQNLRPYLPLPPSPLPPLLSTMVPDDYPCSVAYEQELRDIGPPREDYQSMRTRLADLKLQREQERRLEAESRLHQAWADNDPDMRQLRSNRMRAYYETQREQQASDRRADIEEEQRAAAAERRRLELEAERAREADLERQRRLRDKELQHQEDLDRQVQLLREREAEAERLRREHDQLLLEQARLYEEEERRKQRAAQEQQAHYGRTLRSQHKAAMMRRSRQLQEELETDLRMLEALAEAEAQDKDLKLQRRQRAQEDVEWMKAETRRQLLRERQRELEFEDLYRDEAARVWAKQEAVWEKEQLARERLMQQVLAERQEQIEHKLAKVRSAQQDLITDRETLLRAIDTARQLAGFAFLTRTETTRIQQEAKAEEQEAAARRDMKLAWQDQLAAKMARERAQEREAAEIEALRLQEEATRRARVQSETARITNTSFEPPRFGRRRIPWN</sequence>
<feature type="domain" description="Trichohyalin-plectin-homology" evidence="8">
    <location>
        <begin position="177"/>
        <end position="443"/>
    </location>
</feature>
<comment type="similarity">
    <text evidence="2">Belongs to the TCHP family.</text>
</comment>
<dbReference type="KEGG" id="mbr:MONBRDRAFT_23153"/>
<proteinExistence type="inferred from homology"/>
<dbReference type="Proteomes" id="UP000001357">
    <property type="component" value="Unassembled WGS sequence"/>
</dbReference>
<dbReference type="OMA" id="QNSHYFR"/>
<reference evidence="9 10" key="1">
    <citation type="journal article" date="2008" name="Nature">
        <title>The genome of the choanoflagellate Monosiga brevicollis and the origin of metazoans.</title>
        <authorList>
            <consortium name="JGI Sequencing"/>
            <person name="King N."/>
            <person name="Westbrook M.J."/>
            <person name="Young S.L."/>
            <person name="Kuo A."/>
            <person name="Abedin M."/>
            <person name="Chapman J."/>
            <person name="Fairclough S."/>
            <person name="Hellsten U."/>
            <person name="Isogai Y."/>
            <person name="Letunic I."/>
            <person name="Marr M."/>
            <person name="Pincus D."/>
            <person name="Putnam N."/>
            <person name="Rokas A."/>
            <person name="Wright K.J."/>
            <person name="Zuzow R."/>
            <person name="Dirks W."/>
            <person name="Good M."/>
            <person name="Goodstein D."/>
            <person name="Lemons D."/>
            <person name="Li W."/>
            <person name="Lyons J.B."/>
            <person name="Morris A."/>
            <person name="Nichols S."/>
            <person name="Richter D.J."/>
            <person name="Salamov A."/>
            <person name="Bork P."/>
            <person name="Lim W.A."/>
            <person name="Manning G."/>
            <person name="Miller W.T."/>
            <person name="McGinnis W."/>
            <person name="Shapiro H."/>
            <person name="Tjian R."/>
            <person name="Grigoriev I.V."/>
            <person name="Rokhsar D."/>
        </authorList>
    </citation>
    <scope>NUCLEOTIDE SEQUENCE [LARGE SCALE GENOMIC DNA]</scope>
    <source>
        <strain evidence="10">MX1 / ATCC 50154</strain>
    </source>
</reference>
<dbReference type="Pfam" id="PF13868">
    <property type="entry name" value="TPH"/>
    <property type="match status" value="1"/>
</dbReference>
<comment type="subcellular location">
    <subcellularLocation>
        <location evidence="1">Cytoplasm</location>
        <location evidence="1">Cytoskeleton</location>
        <location evidence="1">Microtubule organizing center</location>
        <location evidence="1">Centrosome</location>
    </subcellularLocation>
</comment>
<dbReference type="GO" id="GO:0006915">
    <property type="term" value="P:apoptotic process"/>
    <property type="evidence" value="ECO:0000318"/>
    <property type="project" value="GO_Central"/>
</dbReference>
<name>A9URC2_MONBE</name>
<dbReference type="GeneID" id="5888620"/>
<keyword evidence="6" id="KW-0206">Cytoskeleton</keyword>
<feature type="region of interest" description="Disordered" evidence="7">
    <location>
        <begin position="290"/>
        <end position="310"/>
    </location>
</feature>
<dbReference type="GO" id="GO:0005813">
    <property type="term" value="C:centrosome"/>
    <property type="evidence" value="ECO:0007669"/>
    <property type="project" value="UniProtKB-SubCell"/>
</dbReference>
<dbReference type="PANTHER" id="PTHR31183">
    <property type="entry name" value="TRICHOPLEIN KERATIN FILAMENT-BINDING PROTEIN FAMILY MEMBER"/>
    <property type="match status" value="1"/>
</dbReference>
<keyword evidence="4" id="KW-0963">Cytoplasm</keyword>
<dbReference type="InterPro" id="IPR043597">
    <property type="entry name" value="TPH_dom"/>
</dbReference>
<dbReference type="RefSeq" id="XP_001743503.1">
    <property type="nucleotide sequence ID" value="XM_001743451.1"/>
</dbReference>
<accession>A9URC2</accession>
<dbReference type="EMBL" id="CH991544">
    <property type="protein sequence ID" value="EDQ92217.1"/>
    <property type="molecule type" value="Genomic_DNA"/>
</dbReference>
<evidence type="ECO:0000256" key="6">
    <source>
        <dbReference type="ARBA" id="ARBA00023212"/>
    </source>
</evidence>
<dbReference type="PANTHER" id="PTHR31183:SF2">
    <property type="entry name" value="TRICHOPLEIN KERATIN FILAMENT-BINDING PROTEIN"/>
    <property type="match status" value="1"/>
</dbReference>
<gene>
    <name evidence="9" type="ORF">MONBRDRAFT_23153</name>
</gene>
<evidence type="ECO:0000256" key="2">
    <source>
        <dbReference type="ARBA" id="ARBA00010777"/>
    </source>
</evidence>
<evidence type="ECO:0000256" key="5">
    <source>
        <dbReference type="ARBA" id="ARBA00023054"/>
    </source>
</evidence>
<evidence type="ECO:0000256" key="3">
    <source>
        <dbReference type="ARBA" id="ARBA00017328"/>
    </source>
</evidence>
<dbReference type="FunCoup" id="A9URC2">
    <property type="interactions" value="647"/>
</dbReference>
<dbReference type="GO" id="GO:0045095">
    <property type="term" value="C:keratin filament"/>
    <property type="evidence" value="ECO:0000318"/>
    <property type="project" value="GO_Central"/>
</dbReference>
<dbReference type="eggNOG" id="ENOG502QVSH">
    <property type="taxonomic scope" value="Eukaryota"/>
</dbReference>
<protein>
    <recommendedName>
        <fullName evidence="3">Trichoplein keratin filament-binding protein</fullName>
    </recommendedName>
</protein>
<evidence type="ECO:0000256" key="7">
    <source>
        <dbReference type="SAM" id="MobiDB-lite"/>
    </source>
</evidence>
<evidence type="ECO:0000313" key="9">
    <source>
        <dbReference type="EMBL" id="EDQ92217.1"/>
    </source>
</evidence>
<keyword evidence="10" id="KW-1185">Reference proteome</keyword>
<evidence type="ECO:0000259" key="8">
    <source>
        <dbReference type="Pfam" id="PF13868"/>
    </source>
</evidence>
<keyword evidence="5" id="KW-0175">Coiled coil</keyword>
<organism evidence="9 10">
    <name type="scientific">Monosiga brevicollis</name>
    <name type="common">Choanoflagellate</name>
    <dbReference type="NCBI Taxonomy" id="81824"/>
    <lineage>
        <taxon>Eukaryota</taxon>
        <taxon>Choanoflagellata</taxon>
        <taxon>Craspedida</taxon>
        <taxon>Salpingoecidae</taxon>
        <taxon>Monosiga</taxon>
    </lineage>
</organism>
<evidence type="ECO:0000313" key="10">
    <source>
        <dbReference type="Proteomes" id="UP000001357"/>
    </source>
</evidence>
<dbReference type="AlphaFoldDB" id="A9URC2"/>
<dbReference type="InParanoid" id="A9URC2"/>
<evidence type="ECO:0000256" key="4">
    <source>
        <dbReference type="ARBA" id="ARBA00022490"/>
    </source>
</evidence>
<dbReference type="InterPro" id="IPR043596">
    <property type="entry name" value="CFAP53/TCHP"/>
</dbReference>
<evidence type="ECO:0000256" key="1">
    <source>
        <dbReference type="ARBA" id="ARBA00004300"/>
    </source>
</evidence>